<comment type="caution">
    <text evidence="9">The sequence shown here is derived from an EMBL/GenBank/DDBJ whole genome shotgun (WGS) entry which is preliminary data.</text>
</comment>
<dbReference type="SUPFAM" id="SSF143865">
    <property type="entry name" value="CorA soluble domain-like"/>
    <property type="match status" value="1"/>
</dbReference>
<keyword evidence="6 8" id="KW-1133">Transmembrane helix</keyword>
<dbReference type="Pfam" id="PF01544">
    <property type="entry name" value="CorA"/>
    <property type="match status" value="1"/>
</dbReference>
<dbReference type="CDD" id="cd12821">
    <property type="entry name" value="EcCorA_ZntB-like"/>
    <property type="match status" value="1"/>
</dbReference>
<sequence>MMMEQIEDDIKHVPEMHKEWNADAGWAWHDLNVENWDNSDVEELREKYPLTEEWLKEIPAVETSYLSVRIPTEENPIIFGTLMYSVKQEIDTAASCNKFHFFISNDVFVTINLDDNTRELMTTPERLAILSACTHPSDALFILSRTVLHYFHAGMDHFEGNLRRVEETMKRRNKKNIMDWILTSRFELLFWHNLFMSFQELLTASREAYLDRINNSVYFQRYTYRVERMEQLFQHYEKEIDTLISIDDAISAFRGNEITKTLTLLASLFTPATVVGAIWGMNTDFLPWVKDGVWGFVIVMALIFAGTFTLWWFLRAKGWTGDLLEVENEKSNL</sequence>
<keyword evidence="5 8" id="KW-0812">Transmembrane</keyword>
<evidence type="ECO:0000313" key="9">
    <source>
        <dbReference type="EMBL" id="MBP2002465.1"/>
    </source>
</evidence>
<name>A0ABS4JMW3_9BACL</name>
<feature type="transmembrane region" description="Helical" evidence="8">
    <location>
        <begin position="293"/>
        <end position="314"/>
    </location>
</feature>
<keyword evidence="3" id="KW-0813">Transport</keyword>
<reference evidence="9 10" key="1">
    <citation type="submission" date="2021-03" db="EMBL/GenBank/DDBJ databases">
        <title>Genomic Encyclopedia of Type Strains, Phase IV (KMG-IV): sequencing the most valuable type-strain genomes for metagenomic binning, comparative biology and taxonomic classification.</title>
        <authorList>
            <person name="Goeker M."/>
        </authorList>
    </citation>
    <scope>NUCLEOTIDE SEQUENCE [LARGE SCALE GENOMIC DNA]</scope>
    <source>
        <strain evidence="9 10">DSM 26806</strain>
    </source>
</reference>
<comment type="subcellular location">
    <subcellularLocation>
        <location evidence="1">Cell membrane</location>
        <topology evidence="1">Multi-pass membrane protein</topology>
    </subcellularLocation>
</comment>
<dbReference type="PANTHER" id="PTHR46494">
    <property type="entry name" value="CORA FAMILY METAL ION TRANSPORTER (EUROFUNG)"/>
    <property type="match status" value="1"/>
</dbReference>
<dbReference type="PANTHER" id="PTHR46494:SF2">
    <property type="entry name" value="MAGNESIUM TRANSPORT PROTEIN CORA"/>
    <property type="match status" value="1"/>
</dbReference>
<protein>
    <submittedName>
        <fullName evidence="9">Mg2+ and Co2+ transporter CorA</fullName>
    </submittedName>
</protein>
<dbReference type="InterPro" id="IPR045863">
    <property type="entry name" value="CorA_TM1_TM2"/>
</dbReference>
<dbReference type="SUPFAM" id="SSF144083">
    <property type="entry name" value="Magnesium transport protein CorA, transmembrane region"/>
    <property type="match status" value="1"/>
</dbReference>
<accession>A0ABS4JMW3</accession>
<evidence type="ECO:0000256" key="6">
    <source>
        <dbReference type="ARBA" id="ARBA00022989"/>
    </source>
</evidence>
<evidence type="ECO:0000256" key="2">
    <source>
        <dbReference type="ARBA" id="ARBA00009765"/>
    </source>
</evidence>
<proteinExistence type="inferred from homology"/>
<organism evidence="9 10">
    <name type="scientific">Paenibacillus shirakamiensis</name>
    <dbReference type="NCBI Taxonomy" id="1265935"/>
    <lineage>
        <taxon>Bacteria</taxon>
        <taxon>Bacillati</taxon>
        <taxon>Bacillota</taxon>
        <taxon>Bacilli</taxon>
        <taxon>Bacillales</taxon>
        <taxon>Paenibacillaceae</taxon>
        <taxon>Paenibacillus</taxon>
    </lineage>
</organism>
<dbReference type="RefSeq" id="WP_245339430.1">
    <property type="nucleotide sequence ID" value="NZ_JAGGLD010000008.1"/>
</dbReference>
<evidence type="ECO:0000313" key="10">
    <source>
        <dbReference type="Proteomes" id="UP001519288"/>
    </source>
</evidence>
<dbReference type="InterPro" id="IPR045861">
    <property type="entry name" value="CorA_cytoplasmic_dom"/>
</dbReference>
<dbReference type="InterPro" id="IPR002523">
    <property type="entry name" value="MgTranspt_CorA/ZnTranspt_ZntB"/>
</dbReference>
<feature type="transmembrane region" description="Helical" evidence="8">
    <location>
        <begin position="262"/>
        <end position="281"/>
    </location>
</feature>
<comment type="similarity">
    <text evidence="2">Belongs to the CorA metal ion transporter (MIT) (TC 1.A.35) family.</text>
</comment>
<evidence type="ECO:0000256" key="7">
    <source>
        <dbReference type="ARBA" id="ARBA00023136"/>
    </source>
</evidence>
<evidence type="ECO:0000256" key="4">
    <source>
        <dbReference type="ARBA" id="ARBA00022475"/>
    </source>
</evidence>
<keyword evidence="4" id="KW-1003">Cell membrane</keyword>
<evidence type="ECO:0000256" key="1">
    <source>
        <dbReference type="ARBA" id="ARBA00004651"/>
    </source>
</evidence>
<dbReference type="EMBL" id="JAGGLD010000008">
    <property type="protein sequence ID" value="MBP2002465.1"/>
    <property type="molecule type" value="Genomic_DNA"/>
</dbReference>
<keyword evidence="7 8" id="KW-0472">Membrane</keyword>
<gene>
    <name evidence="9" type="ORF">J2Z69_003538</name>
</gene>
<keyword evidence="10" id="KW-1185">Reference proteome</keyword>
<evidence type="ECO:0000256" key="3">
    <source>
        <dbReference type="ARBA" id="ARBA00022448"/>
    </source>
</evidence>
<evidence type="ECO:0000256" key="5">
    <source>
        <dbReference type="ARBA" id="ARBA00022692"/>
    </source>
</evidence>
<evidence type="ECO:0000256" key="8">
    <source>
        <dbReference type="SAM" id="Phobius"/>
    </source>
</evidence>
<dbReference type="Proteomes" id="UP001519288">
    <property type="component" value="Unassembled WGS sequence"/>
</dbReference>
<dbReference type="Gene3D" id="1.20.58.340">
    <property type="entry name" value="Magnesium transport protein CorA, transmembrane region"/>
    <property type="match status" value="1"/>
</dbReference>